<organism evidence="1 2">
    <name type="scientific">Actinomadura litoris</name>
    <dbReference type="NCBI Taxonomy" id="2678616"/>
    <lineage>
        <taxon>Bacteria</taxon>
        <taxon>Bacillati</taxon>
        <taxon>Actinomycetota</taxon>
        <taxon>Actinomycetes</taxon>
        <taxon>Streptosporangiales</taxon>
        <taxon>Thermomonosporaceae</taxon>
        <taxon>Actinomadura</taxon>
    </lineage>
</organism>
<protein>
    <submittedName>
        <fullName evidence="1">Uncharacterized protein</fullName>
    </submittedName>
</protein>
<dbReference type="EMBL" id="WOFH01000006">
    <property type="protein sequence ID" value="MUN38607.1"/>
    <property type="molecule type" value="Genomic_DNA"/>
</dbReference>
<gene>
    <name evidence="1" type="ORF">GNZ18_18645</name>
</gene>
<comment type="caution">
    <text evidence="1">The sequence shown here is derived from an EMBL/GenBank/DDBJ whole genome shotgun (WGS) entry which is preliminary data.</text>
</comment>
<dbReference type="AlphaFoldDB" id="A0A7K1L2J4"/>
<name>A0A7K1L2J4_9ACTN</name>
<evidence type="ECO:0000313" key="1">
    <source>
        <dbReference type="EMBL" id="MUN38607.1"/>
    </source>
</evidence>
<accession>A0A7K1L2J4</accession>
<dbReference type="Proteomes" id="UP000432015">
    <property type="component" value="Unassembled WGS sequence"/>
</dbReference>
<reference evidence="1 2" key="1">
    <citation type="submission" date="2019-11" db="EMBL/GenBank/DDBJ databases">
        <authorList>
            <person name="Cao P."/>
        </authorList>
    </citation>
    <scope>NUCLEOTIDE SEQUENCE [LARGE SCALE GENOMIC DNA]</scope>
    <source>
        <strain evidence="1 2">NEAU-AAG5</strain>
    </source>
</reference>
<keyword evidence="2" id="KW-1185">Reference proteome</keyword>
<proteinExistence type="predicted"/>
<evidence type="ECO:0000313" key="2">
    <source>
        <dbReference type="Proteomes" id="UP000432015"/>
    </source>
</evidence>
<sequence>MPAHQRVIAAHAEALDADAEALTGCAARLHALAARLRSDAAAPPWLFDTLNAHITACVVASADLAEVATRLHVYADLLGDEEH</sequence>
<dbReference type="RefSeq" id="WP_156217776.1">
    <property type="nucleotide sequence ID" value="NZ_JAICDF010000002.1"/>
</dbReference>